<keyword evidence="1" id="KW-0472">Membrane</keyword>
<sequence length="232" mass="26209">MSMKFILSRTDDREIHSKKWIVGYGLLFWIVSRIFAMLLVVGCVAVYNAFGINPESMTGFAGSPETAKNIGSLTYVLITVCIVAPLLEECIFRLGLSFKKWQIALAVASIPAYILWQRFTSLTAFSVTMYIVAIVAAFILIYSLTTESYWQKLKQKYFRFAVWGTAIAFGLIHLIAFTHYSLMLVPYMLCVVTVPFAAGCAITYYRVNLGFWWGVAMHIFNNLPAIFVLLTI</sequence>
<name>A0A4P7VCY5_9BACT</name>
<feature type="transmembrane region" description="Helical" evidence="1">
    <location>
        <begin position="211"/>
        <end position="230"/>
    </location>
</feature>
<dbReference type="GO" id="GO:0008237">
    <property type="term" value="F:metallopeptidase activity"/>
    <property type="evidence" value="ECO:0007669"/>
    <property type="project" value="UniProtKB-KW"/>
</dbReference>
<keyword evidence="2" id="KW-0482">Metalloprotease</keyword>
<dbReference type="GO" id="GO:0006508">
    <property type="term" value="P:proteolysis"/>
    <property type="evidence" value="ECO:0007669"/>
    <property type="project" value="UniProtKB-KW"/>
</dbReference>
<feature type="transmembrane region" description="Helical" evidence="1">
    <location>
        <begin position="21"/>
        <end position="50"/>
    </location>
</feature>
<feature type="transmembrane region" description="Helical" evidence="1">
    <location>
        <begin position="122"/>
        <end position="145"/>
    </location>
</feature>
<accession>A0A4P7VCY5</accession>
<gene>
    <name evidence="2" type="ORF">E7746_00550</name>
</gene>
<keyword evidence="1" id="KW-1133">Transmembrane helix</keyword>
<organism evidence="2 3">
    <name type="scientific">Muribaculum gordoncarteri</name>
    <dbReference type="NCBI Taxonomy" id="2530390"/>
    <lineage>
        <taxon>Bacteria</taxon>
        <taxon>Pseudomonadati</taxon>
        <taxon>Bacteroidota</taxon>
        <taxon>Bacteroidia</taxon>
        <taxon>Bacteroidales</taxon>
        <taxon>Muribaculaceae</taxon>
        <taxon>Muribaculum</taxon>
    </lineage>
</organism>
<feature type="transmembrane region" description="Helical" evidence="1">
    <location>
        <begin position="99"/>
        <end position="116"/>
    </location>
</feature>
<proteinExistence type="predicted"/>
<feature type="transmembrane region" description="Helical" evidence="1">
    <location>
        <begin position="157"/>
        <end position="178"/>
    </location>
</feature>
<dbReference type="KEGG" id="mgod:E7746_00550"/>
<dbReference type="AlphaFoldDB" id="A0A4P7VCY5"/>
<dbReference type="EMBL" id="CP039393">
    <property type="protein sequence ID" value="QCD34474.1"/>
    <property type="molecule type" value="Genomic_DNA"/>
</dbReference>
<evidence type="ECO:0000313" key="2">
    <source>
        <dbReference type="EMBL" id="QCD34474.1"/>
    </source>
</evidence>
<keyword evidence="1" id="KW-0812">Transmembrane</keyword>
<keyword evidence="3" id="KW-1185">Reference proteome</keyword>
<feature type="transmembrane region" description="Helical" evidence="1">
    <location>
        <begin position="184"/>
        <end position="204"/>
    </location>
</feature>
<feature type="transmembrane region" description="Helical" evidence="1">
    <location>
        <begin position="70"/>
        <end position="87"/>
    </location>
</feature>
<keyword evidence="2" id="KW-0378">Hydrolase</keyword>
<dbReference type="OrthoDB" id="1100456at2"/>
<reference evidence="2 3" key="1">
    <citation type="submission" date="2019-02" db="EMBL/GenBank/DDBJ databases">
        <title>Isolation and identification of novel species under the genus Muribaculum.</title>
        <authorList>
            <person name="Miyake S."/>
            <person name="Ding Y."/>
            <person name="Low A."/>
            <person name="Soh M."/>
            <person name="Seedorf H."/>
        </authorList>
    </citation>
    <scope>NUCLEOTIDE SEQUENCE [LARGE SCALE GENOMIC DNA]</scope>
    <source>
        <strain evidence="2 3">TLL-A4</strain>
    </source>
</reference>
<evidence type="ECO:0000313" key="3">
    <source>
        <dbReference type="Proteomes" id="UP000297031"/>
    </source>
</evidence>
<protein>
    <submittedName>
        <fullName evidence="2">CPBP family intramembrane metalloprotease</fullName>
    </submittedName>
</protein>
<keyword evidence="2" id="KW-0645">Protease</keyword>
<dbReference type="Proteomes" id="UP000297031">
    <property type="component" value="Chromosome"/>
</dbReference>
<evidence type="ECO:0000256" key="1">
    <source>
        <dbReference type="SAM" id="Phobius"/>
    </source>
</evidence>